<protein>
    <recommendedName>
        <fullName evidence="1">AMP-dependent synthetase/ligase domain-containing protein</fullName>
    </recommendedName>
</protein>
<dbReference type="SUPFAM" id="SSF56801">
    <property type="entry name" value="Acetyl-CoA synthetase-like"/>
    <property type="match status" value="1"/>
</dbReference>
<name>A0ABR3ADP6_9AGAR</name>
<comment type="caution">
    <text evidence="2">The sequence shown here is derived from an EMBL/GenBank/DDBJ whole genome shotgun (WGS) entry which is preliminary data.</text>
</comment>
<dbReference type="EMBL" id="JBBXMP010000003">
    <property type="protein sequence ID" value="KAL0071549.1"/>
    <property type="molecule type" value="Genomic_DNA"/>
</dbReference>
<dbReference type="PANTHER" id="PTHR43272">
    <property type="entry name" value="LONG-CHAIN-FATTY-ACID--COA LIGASE"/>
    <property type="match status" value="1"/>
</dbReference>
<dbReference type="Gene3D" id="3.40.50.12780">
    <property type="entry name" value="N-terminal domain of ligase-like"/>
    <property type="match status" value="1"/>
</dbReference>
<sequence length="579" mass="62069">MALTVSELLVTDDLTILLGLISATVFLLHTFYRPQPLVHPILLGRQSDVARVRNPGESAVYRNYGTGLMGRFTVRPTKDVHILADFIRNEQDAPRTLWKTKISNAALQDRIASFGTGLLRLTGLQNGNADAGVLLLLNDSIEFVIADMALASHSITSLTITDPSLVDAVLESHPPAAIIAHADLLPHLLEMIYDSHDKDDGKQHIVIVVGEPSSRAMASVASKVKVLLWADVEREGVKTEKILSPVPKITDVFNISFFPNSSGELQAAQFTHENFTAGVAATRSLLPMAHSLTSLDTIASSHPLSTAYGRAIAYTAIFEGTSFATFESSKIFRTDEVKVAQDVKDILSAQKLPIPSPTIMFLQPGHLVSLVENVLKESKKSWLNSFAWRHKVSGIVEGFITKDSLWDRLVYDGARAKVIGEGAGTVRAVVAGGGPLPASILTAARVALSVPFVNMFTHPAVAGPVFASHPLDLQDFYGRESPTISVSSNETAPVGPPSVNVEAKLVGLASDEAVETGQTDPAGVLLLRGPPVGKLVNPRLNVEEGYVDVKKPMPSPEDEGWVGTGVRASVGTNGAFRIL</sequence>
<dbReference type="PANTHER" id="PTHR43272:SF11">
    <property type="entry name" value="AMP-DEPENDENT SYNTHETASE_LIGASE DOMAIN-CONTAINING PROTEIN"/>
    <property type="match status" value="1"/>
</dbReference>
<evidence type="ECO:0000313" key="3">
    <source>
        <dbReference type="Proteomes" id="UP001437256"/>
    </source>
</evidence>
<keyword evidence="3" id="KW-1185">Reference proteome</keyword>
<dbReference type="Proteomes" id="UP001437256">
    <property type="component" value="Unassembled WGS sequence"/>
</dbReference>
<accession>A0ABR3ADP6</accession>
<proteinExistence type="predicted"/>
<reference evidence="2 3" key="1">
    <citation type="submission" date="2024-05" db="EMBL/GenBank/DDBJ databases">
        <title>A draft genome resource for the thread blight pathogen Marasmius tenuissimus strain MS-2.</title>
        <authorList>
            <person name="Yulfo-Soto G.E."/>
            <person name="Baruah I.K."/>
            <person name="Amoako-Attah I."/>
            <person name="Bukari Y."/>
            <person name="Meinhardt L.W."/>
            <person name="Bailey B.A."/>
            <person name="Cohen S.P."/>
        </authorList>
    </citation>
    <scope>NUCLEOTIDE SEQUENCE [LARGE SCALE GENOMIC DNA]</scope>
    <source>
        <strain evidence="2 3">MS-2</strain>
    </source>
</reference>
<dbReference type="InterPro" id="IPR042099">
    <property type="entry name" value="ANL_N_sf"/>
</dbReference>
<organism evidence="2 3">
    <name type="scientific">Marasmius tenuissimus</name>
    <dbReference type="NCBI Taxonomy" id="585030"/>
    <lineage>
        <taxon>Eukaryota</taxon>
        <taxon>Fungi</taxon>
        <taxon>Dikarya</taxon>
        <taxon>Basidiomycota</taxon>
        <taxon>Agaricomycotina</taxon>
        <taxon>Agaricomycetes</taxon>
        <taxon>Agaricomycetidae</taxon>
        <taxon>Agaricales</taxon>
        <taxon>Marasmiineae</taxon>
        <taxon>Marasmiaceae</taxon>
        <taxon>Marasmius</taxon>
    </lineage>
</organism>
<evidence type="ECO:0000313" key="2">
    <source>
        <dbReference type="EMBL" id="KAL0071549.1"/>
    </source>
</evidence>
<feature type="domain" description="AMP-dependent synthetase/ligase" evidence="1">
    <location>
        <begin position="96"/>
        <end position="532"/>
    </location>
</feature>
<dbReference type="InterPro" id="IPR000873">
    <property type="entry name" value="AMP-dep_synth/lig_dom"/>
</dbReference>
<dbReference type="Pfam" id="PF00501">
    <property type="entry name" value="AMP-binding"/>
    <property type="match status" value="1"/>
</dbReference>
<gene>
    <name evidence="2" type="ORF">AAF712_001406</name>
</gene>
<evidence type="ECO:0000259" key="1">
    <source>
        <dbReference type="Pfam" id="PF00501"/>
    </source>
</evidence>